<dbReference type="Proteomes" id="UP000298484">
    <property type="component" value="Unassembled WGS sequence"/>
</dbReference>
<protein>
    <submittedName>
        <fullName evidence="1">Uncharacterized protein</fullName>
    </submittedName>
</protein>
<keyword evidence="2" id="KW-1185">Reference proteome</keyword>
<comment type="caution">
    <text evidence="1">The sequence shown here is derived from an EMBL/GenBank/DDBJ whole genome shotgun (WGS) entry which is preliminary data.</text>
</comment>
<proteinExistence type="predicted"/>
<accession>A0A4Y9A6V4</accession>
<name>A0A4Y9A6V4_9BACI</name>
<gene>
    <name evidence="1" type="ORF">E4U82_19410</name>
</gene>
<evidence type="ECO:0000313" key="2">
    <source>
        <dbReference type="Proteomes" id="UP000298484"/>
    </source>
</evidence>
<sequence>MEAFDALMEFAQLTSAILTHAGERSNSNMHAFTTMQKFLSDVLNETGIHLTQENKSVFNYCLDRINLILELQERMVKIYNDFQQKNQKFHDGDEENFTRQDMDEAANYLGEIGYIQYRQVLGIYEYIPKFKYIKELNNPEIKKFITADVKGYLTEFSKGEKEQLKNVEHITYQPNMEELTKEEHIELEKEVFYKNLAKTNALSRKELRHPNLYER</sequence>
<dbReference type="EMBL" id="SRHY01000092">
    <property type="protein sequence ID" value="TFJ90237.1"/>
    <property type="molecule type" value="Genomic_DNA"/>
</dbReference>
<organism evidence="1 2">
    <name type="scientific">Lentibacillus salicampi</name>
    <dbReference type="NCBI Taxonomy" id="175306"/>
    <lineage>
        <taxon>Bacteria</taxon>
        <taxon>Bacillati</taxon>
        <taxon>Bacillota</taxon>
        <taxon>Bacilli</taxon>
        <taxon>Bacillales</taxon>
        <taxon>Bacillaceae</taxon>
        <taxon>Lentibacillus</taxon>
    </lineage>
</organism>
<dbReference type="RefSeq" id="WP_135111891.1">
    <property type="nucleotide sequence ID" value="NZ_SRHY01000092.1"/>
</dbReference>
<dbReference type="AlphaFoldDB" id="A0A4Y9A6V4"/>
<reference evidence="1 2" key="1">
    <citation type="submission" date="2019-03" db="EMBL/GenBank/DDBJ databases">
        <title>Genome sequence of Lentibacillus salicampi ATCC BAA-719.</title>
        <authorList>
            <person name="Maclea K.S."/>
            <person name="Simoes Junior M."/>
        </authorList>
    </citation>
    <scope>NUCLEOTIDE SEQUENCE [LARGE SCALE GENOMIC DNA]</scope>
    <source>
        <strain evidence="1 2">ATCC BAA-719</strain>
    </source>
</reference>
<dbReference type="OrthoDB" id="2966342at2"/>
<evidence type="ECO:0000313" key="1">
    <source>
        <dbReference type="EMBL" id="TFJ90237.1"/>
    </source>
</evidence>